<dbReference type="Pfam" id="PF00270">
    <property type="entry name" value="DEAD"/>
    <property type="match status" value="1"/>
</dbReference>
<dbReference type="GO" id="GO:0016070">
    <property type="term" value="P:RNA metabolic process"/>
    <property type="evidence" value="ECO:0007669"/>
    <property type="project" value="EnsemblFungi"/>
</dbReference>
<evidence type="ECO:0000313" key="9">
    <source>
        <dbReference type="Proteomes" id="UP000054886"/>
    </source>
</evidence>
<dbReference type="PANTHER" id="PTHR47960">
    <property type="entry name" value="DEAD-BOX ATP-DEPENDENT RNA HELICASE 50"/>
    <property type="match status" value="1"/>
</dbReference>
<evidence type="ECO:0000256" key="6">
    <source>
        <dbReference type="ARBA" id="ARBA00047984"/>
    </source>
</evidence>
<dbReference type="PROSITE" id="PS51192">
    <property type="entry name" value="HELICASE_ATP_BIND_1"/>
    <property type="match status" value="1"/>
</dbReference>
<protein>
    <recommendedName>
        <fullName evidence="1">RNA helicase</fullName>
        <ecNumber evidence="1">3.6.4.13</ecNumber>
    </recommendedName>
</protein>
<comment type="caution">
    <text evidence="8">The sequence shown here is derived from an EMBL/GenBank/DDBJ whole genome shotgun (WGS) entry which is preliminary data.</text>
</comment>
<dbReference type="GO" id="GO:1902775">
    <property type="term" value="P:mitochondrial large ribosomal subunit assembly"/>
    <property type="evidence" value="ECO:0007669"/>
    <property type="project" value="EnsemblFungi"/>
</dbReference>
<evidence type="ECO:0000313" key="8">
    <source>
        <dbReference type="EMBL" id="KTB04247.1"/>
    </source>
</evidence>
<dbReference type="AlphaFoldDB" id="A0A0W0CYS5"/>
<dbReference type="EMBL" id="LLZZ01000117">
    <property type="protein sequence ID" value="KTB04247.1"/>
    <property type="molecule type" value="Genomic_DNA"/>
</dbReference>
<dbReference type="SMART" id="SM00490">
    <property type="entry name" value="HELICc"/>
    <property type="match status" value="1"/>
</dbReference>
<dbReference type="PhylomeDB" id="A0A0W0CYS5"/>
<organism evidence="8 9">
    <name type="scientific">Candida glabrata</name>
    <name type="common">Yeast</name>
    <name type="synonym">Torulopsis glabrata</name>
    <dbReference type="NCBI Taxonomy" id="5478"/>
    <lineage>
        <taxon>Eukaryota</taxon>
        <taxon>Fungi</taxon>
        <taxon>Dikarya</taxon>
        <taxon>Ascomycota</taxon>
        <taxon>Saccharomycotina</taxon>
        <taxon>Saccharomycetes</taxon>
        <taxon>Saccharomycetales</taxon>
        <taxon>Saccharomycetaceae</taxon>
        <taxon>Nakaseomyces</taxon>
    </lineage>
</organism>
<evidence type="ECO:0000256" key="7">
    <source>
        <dbReference type="SAM" id="MobiDB-lite"/>
    </source>
</evidence>
<dbReference type="GO" id="GO:1990400">
    <property type="term" value="F:mitochondrial ribosomal large subunit rRNA binding"/>
    <property type="evidence" value="ECO:0007669"/>
    <property type="project" value="EnsemblFungi"/>
</dbReference>
<keyword evidence="5" id="KW-0067">ATP-binding</keyword>
<sequence length="568" mass="63924">MVSILAIRTFNPLGHFVSTQCVRAYAINSVRAGSKSSSVRAGSKNDTTRASSKKNKAGKSKLQLSARFKQNANKSQKADKFKSQKQFKYGLYGGLKENENKFLETNANLVEKITEFEELKLLPEVRKHVINLIKKDSLNTTEEIHPSPIQTIAIKRLSKNLMEPKLQVHAIAAETGSGKTMAYCAPLLDYLKRQEIETPEKWESIKDKAIIRSVILVPTLELVDQIYTTLTCIPDTLGIHVHKWTTGVDYQQLLENLKSRTDILITTPSKLLSLQRVRMISRADLILKRIEFVVLDEADTLLDKSWLEDTHKALKAMSDVNHLVLCSATIPNEFDRTMTKMFPNAIPLTTPRLHKLPKGINFRIINAAVSPYKGSKIKALAQTLYAIAYDGTDPGFEKRCIVFINEKKNVDNVVQKLRNEYGHDVVGLTGDMEGRTRLELIRPFISPPEKLTEQEKQIDKDLNDQETVNISGSNISIGNIENSNKASNFIPKLRVLVTTDLLARGLNFKGVRNVILYDVPITAIDLVHRAGRTARMRQSGRVFMIIDKKTQSWAKAVPTILKKNKALT</sequence>
<dbReference type="GO" id="GO:0003724">
    <property type="term" value="F:RNA helicase activity"/>
    <property type="evidence" value="ECO:0007669"/>
    <property type="project" value="UniProtKB-EC"/>
</dbReference>
<dbReference type="InterPro" id="IPR027417">
    <property type="entry name" value="P-loop_NTPase"/>
</dbReference>
<dbReference type="SMART" id="SM00487">
    <property type="entry name" value="DEXDc"/>
    <property type="match status" value="1"/>
</dbReference>
<accession>A0A0W0CYS5</accession>
<dbReference type="VEuPathDB" id="FungiDB:GW608_M05709"/>
<comment type="catalytic activity">
    <reaction evidence="6">
        <text>ATP + H2O = ADP + phosphate + H(+)</text>
        <dbReference type="Rhea" id="RHEA:13065"/>
        <dbReference type="ChEBI" id="CHEBI:15377"/>
        <dbReference type="ChEBI" id="CHEBI:15378"/>
        <dbReference type="ChEBI" id="CHEBI:30616"/>
        <dbReference type="ChEBI" id="CHEBI:43474"/>
        <dbReference type="ChEBI" id="CHEBI:456216"/>
        <dbReference type="EC" id="3.6.4.13"/>
    </reaction>
</comment>
<evidence type="ECO:0000256" key="4">
    <source>
        <dbReference type="ARBA" id="ARBA00022806"/>
    </source>
</evidence>
<dbReference type="CDD" id="cd17965">
    <property type="entry name" value="DEADc_MRH4"/>
    <property type="match status" value="1"/>
</dbReference>
<dbReference type="SUPFAM" id="SSF52540">
    <property type="entry name" value="P-loop containing nucleoside triphosphate hydrolases"/>
    <property type="match status" value="1"/>
</dbReference>
<name>A0A0W0CYS5_CANGB</name>
<dbReference type="VEuPathDB" id="FungiDB:CAGL0M05753g"/>
<dbReference type="InterPro" id="IPR014001">
    <property type="entry name" value="Helicase_ATP-bd"/>
</dbReference>
<evidence type="ECO:0000256" key="2">
    <source>
        <dbReference type="ARBA" id="ARBA00022741"/>
    </source>
</evidence>
<dbReference type="Proteomes" id="UP000054886">
    <property type="component" value="Unassembled WGS sequence"/>
</dbReference>
<dbReference type="GO" id="GO:0016787">
    <property type="term" value="F:hydrolase activity"/>
    <property type="evidence" value="ECO:0007669"/>
    <property type="project" value="UniProtKB-KW"/>
</dbReference>
<dbReference type="Gene3D" id="3.40.50.300">
    <property type="entry name" value="P-loop containing nucleotide triphosphate hydrolases"/>
    <property type="match status" value="2"/>
</dbReference>
<feature type="compositionally biased region" description="Polar residues" evidence="7">
    <location>
        <begin position="36"/>
        <end position="49"/>
    </location>
</feature>
<proteinExistence type="predicted"/>
<dbReference type="InterPro" id="IPR001650">
    <property type="entry name" value="Helicase_C-like"/>
</dbReference>
<dbReference type="GO" id="GO:0005524">
    <property type="term" value="F:ATP binding"/>
    <property type="evidence" value="ECO:0007669"/>
    <property type="project" value="UniProtKB-KW"/>
</dbReference>
<dbReference type="GO" id="GO:0005759">
    <property type="term" value="C:mitochondrial matrix"/>
    <property type="evidence" value="ECO:0007669"/>
    <property type="project" value="EnsemblFungi"/>
</dbReference>
<keyword evidence="2" id="KW-0547">Nucleotide-binding</keyword>
<evidence type="ECO:0000256" key="5">
    <source>
        <dbReference type="ARBA" id="ARBA00022840"/>
    </source>
</evidence>
<dbReference type="VEuPathDB" id="FungiDB:B1J91_M05753g"/>
<dbReference type="CDD" id="cd18787">
    <property type="entry name" value="SF2_C_DEAD"/>
    <property type="match status" value="1"/>
</dbReference>
<reference evidence="8 9" key="1">
    <citation type="submission" date="2015-10" db="EMBL/GenBank/DDBJ databases">
        <title>Draft genomes sequences of Candida glabrata isolates 1A, 1B, 2A, 2B, 3A and 3B.</title>
        <authorList>
            <person name="Haavelsrud O.E."/>
            <person name="Gaustad P."/>
        </authorList>
    </citation>
    <scope>NUCLEOTIDE SEQUENCE [LARGE SCALE GENOMIC DNA]</scope>
    <source>
        <strain evidence="8">910700640</strain>
    </source>
</reference>
<keyword evidence="3" id="KW-0378">Hydrolase</keyword>
<keyword evidence="4 8" id="KW-0347">Helicase</keyword>
<dbReference type="OMA" id="HSTIDFI"/>
<evidence type="ECO:0000256" key="1">
    <source>
        <dbReference type="ARBA" id="ARBA00012552"/>
    </source>
</evidence>
<dbReference type="InterPro" id="IPR011545">
    <property type="entry name" value="DEAD/DEAH_box_helicase_dom"/>
</dbReference>
<evidence type="ECO:0000256" key="3">
    <source>
        <dbReference type="ARBA" id="ARBA00022801"/>
    </source>
</evidence>
<feature type="region of interest" description="Disordered" evidence="7">
    <location>
        <begin position="36"/>
        <end position="64"/>
    </location>
</feature>
<dbReference type="PROSITE" id="PS51194">
    <property type="entry name" value="HELICASE_CTER"/>
    <property type="match status" value="1"/>
</dbReference>
<gene>
    <name evidence="8" type="ORF">AO440_004102</name>
</gene>
<dbReference type="VEuPathDB" id="FungiDB:GWK60_M05709"/>
<dbReference type="SMR" id="A0A0W0CYS5"/>
<dbReference type="VEuPathDB" id="FungiDB:GVI51_M05709"/>
<dbReference type="Pfam" id="PF00271">
    <property type="entry name" value="Helicase_C"/>
    <property type="match status" value="1"/>
</dbReference>
<dbReference type="EC" id="3.6.4.13" evidence="1"/>